<proteinExistence type="predicted"/>
<dbReference type="RefSeq" id="WP_257243127.1">
    <property type="nucleotide sequence ID" value="NZ_FNBX01000004.1"/>
</dbReference>
<evidence type="ECO:0000313" key="3">
    <source>
        <dbReference type="Proteomes" id="UP000199355"/>
    </source>
</evidence>
<keyword evidence="1" id="KW-0812">Transmembrane</keyword>
<evidence type="ECO:0000256" key="1">
    <source>
        <dbReference type="SAM" id="Phobius"/>
    </source>
</evidence>
<reference evidence="3" key="1">
    <citation type="submission" date="2016-10" db="EMBL/GenBank/DDBJ databases">
        <authorList>
            <person name="Varghese N."/>
            <person name="Submissions S."/>
        </authorList>
    </citation>
    <scope>NUCLEOTIDE SEQUENCE [LARGE SCALE GENOMIC DNA]</scope>
    <source>
        <strain evidence="3">KHC7</strain>
    </source>
</reference>
<organism evidence="2 3">
    <name type="scientific">Desulfovibrio legallii</name>
    <dbReference type="NCBI Taxonomy" id="571438"/>
    <lineage>
        <taxon>Bacteria</taxon>
        <taxon>Pseudomonadati</taxon>
        <taxon>Thermodesulfobacteriota</taxon>
        <taxon>Desulfovibrionia</taxon>
        <taxon>Desulfovibrionales</taxon>
        <taxon>Desulfovibrionaceae</taxon>
        <taxon>Desulfovibrio</taxon>
    </lineage>
</organism>
<sequence length="41" mass="4715">MDYAVLNALGITVLAVLALWVFVRAARKEQNRRDQDDKKNL</sequence>
<name>A0A1G7KJE4_9BACT</name>
<keyword evidence="1" id="KW-0472">Membrane</keyword>
<gene>
    <name evidence="2" type="ORF">SAMN05192586_104130</name>
</gene>
<keyword evidence="1" id="KW-1133">Transmembrane helix</keyword>
<dbReference type="Proteomes" id="UP000199355">
    <property type="component" value="Unassembled WGS sequence"/>
</dbReference>
<keyword evidence="3" id="KW-1185">Reference proteome</keyword>
<protein>
    <submittedName>
        <fullName evidence="2">Uncharacterized protein</fullName>
    </submittedName>
</protein>
<dbReference type="EMBL" id="FNBX01000004">
    <property type="protein sequence ID" value="SDF37256.1"/>
    <property type="molecule type" value="Genomic_DNA"/>
</dbReference>
<accession>A0A1G7KJE4</accession>
<dbReference type="AlphaFoldDB" id="A0A1G7KJE4"/>
<evidence type="ECO:0000313" key="2">
    <source>
        <dbReference type="EMBL" id="SDF37256.1"/>
    </source>
</evidence>
<feature type="transmembrane region" description="Helical" evidence="1">
    <location>
        <begin position="6"/>
        <end position="23"/>
    </location>
</feature>